<keyword evidence="6" id="KW-0411">Iron-sulfur</keyword>
<reference evidence="8 9" key="1">
    <citation type="submission" date="2023-07" db="EMBL/GenBank/DDBJ databases">
        <title>Sorghum-associated microbial communities from plants grown in Nebraska, USA.</title>
        <authorList>
            <person name="Schachtman D."/>
        </authorList>
    </citation>
    <scope>NUCLEOTIDE SEQUENCE [LARGE SCALE GENOMIC DNA]</scope>
    <source>
        <strain evidence="8 9">DS1781</strain>
    </source>
</reference>
<evidence type="ECO:0000256" key="2">
    <source>
        <dbReference type="ARBA" id="ARBA00022714"/>
    </source>
</evidence>
<keyword evidence="4" id="KW-0560">Oxidoreductase</keyword>
<dbReference type="PANTHER" id="PTHR43756:SF1">
    <property type="entry name" value="3-PHENYLPROPIONATE_CINNAMIC ACID DIOXYGENASE SUBUNIT ALPHA"/>
    <property type="match status" value="1"/>
</dbReference>
<feature type="domain" description="Rieske" evidence="7">
    <location>
        <begin position="43"/>
        <end position="145"/>
    </location>
</feature>
<proteinExistence type="inferred from homology"/>
<evidence type="ECO:0000313" key="9">
    <source>
        <dbReference type="Proteomes" id="UP001184230"/>
    </source>
</evidence>
<dbReference type="PRINTS" id="PR00090">
    <property type="entry name" value="RNGDIOXGNASE"/>
</dbReference>
<dbReference type="CDD" id="cd08879">
    <property type="entry name" value="RHO_alpha_C_AntDO-like"/>
    <property type="match status" value="1"/>
</dbReference>
<keyword evidence="2" id="KW-0001">2Fe-2S</keyword>
<dbReference type="Gene3D" id="2.102.10.10">
    <property type="entry name" value="Rieske [2Fe-2S] iron-sulphur domain"/>
    <property type="match status" value="1"/>
</dbReference>
<dbReference type="EMBL" id="JAVDRF010000020">
    <property type="protein sequence ID" value="MDR6539653.1"/>
    <property type="molecule type" value="Genomic_DNA"/>
</dbReference>
<keyword evidence="9" id="KW-1185">Reference proteome</keyword>
<name>A0ABU1NMT8_9BURK</name>
<accession>A0ABU1NMT8</accession>
<dbReference type="Proteomes" id="UP001184230">
    <property type="component" value="Unassembled WGS sequence"/>
</dbReference>
<evidence type="ECO:0000256" key="6">
    <source>
        <dbReference type="ARBA" id="ARBA00023014"/>
    </source>
</evidence>
<dbReference type="PANTHER" id="PTHR43756">
    <property type="entry name" value="CHOLINE MONOOXYGENASE, CHLOROPLASTIC"/>
    <property type="match status" value="1"/>
</dbReference>
<evidence type="ECO:0000256" key="1">
    <source>
        <dbReference type="ARBA" id="ARBA00008751"/>
    </source>
</evidence>
<evidence type="ECO:0000256" key="4">
    <source>
        <dbReference type="ARBA" id="ARBA00023002"/>
    </source>
</evidence>
<evidence type="ECO:0000256" key="3">
    <source>
        <dbReference type="ARBA" id="ARBA00022723"/>
    </source>
</evidence>
<dbReference type="InterPro" id="IPR015879">
    <property type="entry name" value="Ring_hydroxy_dOase_asu_C_dom"/>
</dbReference>
<dbReference type="SUPFAM" id="SSF50022">
    <property type="entry name" value="ISP domain"/>
    <property type="match status" value="1"/>
</dbReference>
<comment type="caution">
    <text evidence="8">The sequence shown here is derived from an EMBL/GenBank/DDBJ whole genome shotgun (WGS) entry which is preliminary data.</text>
</comment>
<evidence type="ECO:0000259" key="7">
    <source>
        <dbReference type="PROSITE" id="PS51296"/>
    </source>
</evidence>
<dbReference type="Pfam" id="PF00355">
    <property type="entry name" value="Rieske"/>
    <property type="match status" value="1"/>
</dbReference>
<dbReference type="SUPFAM" id="SSF55961">
    <property type="entry name" value="Bet v1-like"/>
    <property type="match status" value="1"/>
</dbReference>
<evidence type="ECO:0000313" key="8">
    <source>
        <dbReference type="EMBL" id="MDR6539653.1"/>
    </source>
</evidence>
<dbReference type="Gene3D" id="3.90.380.10">
    <property type="entry name" value="Naphthalene 1,2-dioxygenase Alpha Subunit, Chain A, domain 1"/>
    <property type="match status" value="1"/>
</dbReference>
<comment type="similarity">
    <text evidence="1">Belongs to the bacterial ring-hydroxylating dioxygenase alpha subunit family.</text>
</comment>
<dbReference type="InterPro" id="IPR036922">
    <property type="entry name" value="Rieske_2Fe-2S_sf"/>
</dbReference>
<dbReference type="RefSeq" id="WP_309907535.1">
    <property type="nucleotide sequence ID" value="NZ_JAVDRF010000020.1"/>
</dbReference>
<dbReference type="InterPro" id="IPR017941">
    <property type="entry name" value="Rieske_2Fe-2S"/>
</dbReference>
<sequence length="437" mass="49470">MTSYRGNPDAVRALVQNDRVHRDLYISQDLFELEQEHFFANTWNYVGHESQLPGPGDYISNEIAGRPLIVVRHTDGSLRAMMNRCAHKGSRLVSAPCGNTGKFFRCPYHAWTFKTDGSLLAIPLKNGYEGTQLHECESAKGLTVIRNVRSHRGFIFVKINEVGPDFEEYFGDSLSSIDNMADRSPEGELEIAGGCLRFMHQCNWKMFVENLNDTMHPMVAHESSAGTAKRMWSDKPADAPKPMAIEQFVPFMSDYKFFEDMGIRTYDNGHSFTGVHFSIHSKYKAIPAYDDAMKAKYGEERTAQILGMARHNTVYYPNLTIKGAIQAIRVVRPIAADKTLIESWSFRLKGAPPELLQRTAMYNRLINSPFSVVGHDDLQAYRGMQAGLHASGNEWVSLHRNYDPAELKGGEITTGGTNELPMRNQYRSWARYMTETM</sequence>
<dbReference type="InterPro" id="IPR001663">
    <property type="entry name" value="Rng_hydr_dOase-A"/>
</dbReference>
<organism evidence="8 9">
    <name type="scientific">Variovorax soli</name>
    <dbReference type="NCBI Taxonomy" id="376815"/>
    <lineage>
        <taxon>Bacteria</taxon>
        <taxon>Pseudomonadati</taxon>
        <taxon>Pseudomonadota</taxon>
        <taxon>Betaproteobacteria</taxon>
        <taxon>Burkholderiales</taxon>
        <taxon>Comamonadaceae</taxon>
        <taxon>Variovorax</taxon>
    </lineage>
</organism>
<dbReference type="PROSITE" id="PS51296">
    <property type="entry name" value="RIESKE"/>
    <property type="match status" value="1"/>
</dbReference>
<protein>
    <submittedName>
        <fullName evidence="8">Phenylpropionate dioxygenase-like ring-hydroxylating dioxygenase large terminal subunit</fullName>
    </submittedName>
</protein>
<dbReference type="Pfam" id="PF00848">
    <property type="entry name" value="Ring_hydroxyl_A"/>
    <property type="match status" value="1"/>
</dbReference>
<gene>
    <name evidence="8" type="ORF">J2739_005452</name>
</gene>
<keyword evidence="5" id="KW-0408">Iron</keyword>
<evidence type="ECO:0000256" key="5">
    <source>
        <dbReference type="ARBA" id="ARBA00023004"/>
    </source>
</evidence>
<keyword evidence="3" id="KW-0479">Metal-binding</keyword>